<name>A0A5N6MJ42_9ASTR</name>
<organism evidence="2 3">
    <name type="scientific">Mikania micrantha</name>
    <name type="common">bitter vine</name>
    <dbReference type="NCBI Taxonomy" id="192012"/>
    <lineage>
        <taxon>Eukaryota</taxon>
        <taxon>Viridiplantae</taxon>
        <taxon>Streptophyta</taxon>
        <taxon>Embryophyta</taxon>
        <taxon>Tracheophyta</taxon>
        <taxon>Spermatophyta</taxon>
        <taxon>Magnoliopsida</taxon>
        <taxon>eudicotyledons</taxon>
        <taxon>Gunneridae</taxon>
        <taxon>Pentapetalae</taxon>
        <taxon>asterids</taxon>
        <taxon>campanulids</taxon>
        <taxon>Asterales</taxon>
        <taxon>Asteraceae</taxon>
        <taxon>Asteroideae</taxon>
        <taxon>Heliantheae alliance</taxon>
        <taxon>Eupatorieae</taxon>
        <taxon>Mikania</taxon>
    </lineage>
</organism>
<proteinExistence type="predicted"/>
<protein>
    <submittedName>
        <fullName evidence="2">Uncharacterized protein</fullName>
    </submittedName>
</protein>
<accession>A0A5N6MJ42</accession>
<reference evidence="2 3" key="1">
    <citation type="submission" date="2019-05" db="EMBL/GenBank/DDBJ databases">
        <title>Mikania micrantha, genome provides insights into the molecular mechanism of rapid growth.</title>
        <authorList>
            <person name="Liu B."/>
        </authorList>
    </citation>
    <scope>NUCLEOTIDE SEQUENCE [LARGE SCALE GENOMIC DNA]</scope>
    <source>
        <strain evidence="2">NLD-2019</strain>
        <tissue evidence="2">Leaf</tissue>
    </source>
</reference>
<dbReference type="Proteomes" id="UP000326396">
    <property type="component" value="Linkage Group LG5"/>
</dbReference>
<evidence type="ECO:0000256" key="1">
    <source>
        <dbReference type="SAM" id="SignalP"/>
    </source>
</evidence>
<evidence type="ECO:0000313" key="3">
    <source>
        <dbReference type="Proteomes" id="UP000326396"/>
    </source>
</evidence>
<dbReference type="EMBL" id="SZYD01000015">
    <property type="protein sequence ID" value="KAD3640240.1"/>
    <property type="molecule type" value="Genomic_DNA"/>
</dbReference>
<feature type="chain" id="PRO_5024384415" evidence="1">
    <location>
        <begin position="20"/>
        <end position="141"/>
    </location>
</feature>
<dbReference type="AlphaFoldDB" id="A0A5N6MJ42"/>
<gene>
    <name evidence="2" type="ORF">E3N88_29463</name>
</gene>
<comment type="caution">
    <text evidence="2">The sequence shown here is derived from an EMBL/GenBank/DDBJ whole genome shotgun (WGS) entry which is preliminary data.</text>
</comment>
<feature type="signal peptide" evidence="1">
    <location>
        <begin position="1"/>
        <end position="19"/>
    </location>
</feature>
<keyword evidence="1" id="KW-0732">Signal</keyword>
<sequence length="141" mass="16445">MVFVQLLILLDCWIRQVQEGRDGAQTWMTFSFEFSKLPKLQMRFLMASKAVVDTVNWAASRTAVKGKNMLRVARRISGFKFPRNSSRIAIDPLVGHRVPRWVPEEPNKPNLMDLIRSSPFSRLRTIVWPRLNFQVQCVSVW</sequence>
<evidence type="ECO:0000313" key="2">
    <source>
        <dbReference type="EMBL" id="KAD3640240.1"/>
    </source>
</evidence>
<keyword evidence="3" id="KW-1185">Reference proteome</keyword>